<comment type="caution">
    <text evidence="4">The sequence shown here is derived from an EMBL/GenBank/DDBJ whole genome shotgun (WGS) entry which is preliminary data.</text>
</comment>
<accession>A0A0G2E8W2</accession>
<evidence type="ECO:0000313" key="4">
    <source>
        <dbReference type="EMBL" id="KKY18796.1"/>
    </source>
</evidence>
<evidence type="ECO:0000256" key="2">
    <source>
        <dbReference type="SAM" id="Phobius"/>
    </source>
</evidence>
<dbReference type="AlphaFoldDB" id="A0A0G2E8W2"/>
<name>A0A0G2E8W2_PHACM</name>
<proteinExistence type="predicted"/>
<sequence length="461" mass="49067">MFTLIPLYTSAILAATAINFAAAAPAIFGTGRPLSPCQRADIPWQGNEGPFHLSASTQALVNVTTLHARHSWIQERVFVAVGDQDDIVVSFDVKLSEEGLQDSVTIVGHDEDVSLLIDTSEFDGPQPGPHYPDRNCIVATTQISVPKSLSHLAVNVDNAPIIFENVNSTFKDLDLSSRNGGIYFKNSFIHVKTLFKAVLQNGSFKTWHSTLTSKAFDIKSSNGAIGARLSGTPIETLDVASENGAVNLVLLDDSTSSSSTSSITTHSAHGSLHLDSYLPHTISLTSTSQSGHISTSLHNVGVPGTFLASTSVGHTSVSGDVTITKAEKTIVGQLFEGLFAGKQDAKSHVDLQAKVGAIDFSVEAQKQKTDDGAIVVVDGKNVEPGLWDGSNEWDTNPEDGKNPDLPHPPLGHGPHGGDGRPPPPPMNLVLIVVAVVLVAALTIHVVRRYRVSTRREGYFAI</sequence>
<reference evidence="4 5" key="2">
    <citation type="submission" date="2015-05" db="EMBL/GenBank/DDBJ databases">
        <authorList>
            <person name="Morales-Cruz A."/>
            <person name="Amrine K.C."/>
            <person name="Cantu D."/>
        </authorList>
    </citation>
    <scope>NUCLEOTIDE SEQUENCE [LARGE SCALE GENOMIC DNA]</scope>
    <source>
        <strain evidence="4">UCRPC4</strain>
    </source>
</reference>
<gene>
    <name evidence="4" type="ORF">UCRPC4_g04776</name>
</gene>
<dbReference type="Proteomes" id="UP000053317">
    <property type="component" value="Unassembled WGS sequence"/>
</dbReference>
<organism evidence="4 5">
    <name type="scientific">Phaeomoniella chlamydospora</name>
    <name type="common">Phaeoacremonium chlamydosporum</name>
    <dbReference type="NCBI Taxonomy" id="158046"/>
    <lineage>
        <taxon>Eukaryota</taxon>
        <taxon>Fungi</taxon>
        <taxon>Dikarya</taxon>
        <taxon>Ascomycota</taxon>
        <taxon>Pezizomycotina</taxon>
        <taxon>Eurotiomycetes</taxon>
        <taxon>Chaetothyriomycetidae</taxon>
        <taxon>Phaeomoniellales</taxon>
        <taxon>Phaeomoniellaceae</taxon>
        <taxon>Phaeomoniella</taxon>
    </lineage>
</organism>
<feature type="region of interest" description="Disordered" evidence="1">
    <location>
        <begin position="385"/>
        <end position="422"/>
    </location>
</feature>
<evidence type="ECO:0008006" key="6">
    <source>
        <dbReference type="Google" id="ProtNLM"/>
    </source>
</evidence>
<evidence type="ECO:0000256" key="1">
    <source>
        <dbReference type="SAM" id="MobiDB-lite"/>
    </source>
</evidence>
<evidence type="ECO:0000313" key="5">
    <source>
        <dbReference type="Proteomes" id="UP000053317"/>
    </source>
</evidence>
<keyword evidence="5" id="KW-1185">Reference proteome</keyword>
<protein>
    <recommendedName>
        <fullName evidence="6">Adhesin domain-containing protein</fullName>
    </recommendedName>
</protein>
<feature type="chain" id="PRO_5002543299" description="Adhesin domain-containing protein" evidence="3">
    <location>
        <begin position="24"/>
        <end position="461"/>
    </location>
</feature>
<dbReference type="EMBL" id="LCWF01000116">
    <property type="protein sequence ID" value="KKY18796.1"/>
    <property type="molecule type" value="Genomic_DNA"/>
</dbReference>
<feature type="transmembrane region" description="Helical" evidence="2">
    <location>
        <begin position="428"/>
        <end position="446"/>
    </location>
</feature>
<keyword evidence="2" id="KW-0472">Membrane</keyword>
<reference evidence="4 5" key="1">
    <citation type="submission" date="2015-05" db="EMBL/GenBank/DDBJ databases">
        <title>Distinctive expansion of gene families associated with plant cell wall degradation and secondary metabolism in the genomes of grapevine trunk pathogens.</title>
        <authorList>
            <person name="Lawrence D.P."/>
            <person name="Travadon R."/>
            <person name="Rolshausen P.E."/>
            <person name="Baumgartner K."/>
        </authorList>
    </citation>
    <scope>NUCLEOTIDE SEQUENCE [LARGE SCALE GENOMIC DNA]</scope>
    <source>
        <strain evidence="4">UCRPC4</strain>
    </source>
</reference>
<keyword evidence="3" id="KW-0732">Signal</keyword>
<evidence type="ECO:0000256" key="3">
    <source>
        <dbReference type="SAM" id="SignalP"/>
    </source>
</evidence>
<keyword evidence="2" id="KW-1133">Transmembrane helix</keyword>
<feature type="signal peptide" evidence="3">
    <location>
        <begin position="1"/>
        <end position="23"/>
    </location>
</feature>
<keyword evidence="2" id="KW-0812">Transmembrane</keyword>